<proteinExistence type="predicted"/>
<evidence type="ECO:0000256" key="1">
    <source>
        <dbReference type="SAM" id="MobiDB-lite"/>
    </source>
</evidence>
<accession>A0A9W7W348</accession>
<dbReference type="OrthoDB" id="3647485at2759"/>
<protein>
    <submittedName>
        <fullName evidence="2">Pre-mRNA-splicing factor 38B-like</fullName>
    </submittedName>
</protein>
<dbReference type="AlphaFoldDB" id="A0A9W7W348"/>
<feature type="compositionally biased region" description="Low complexity" evidence="1">
    <location>
        <begin position="134"/>
        <end position="147"/>
    </location>
</feature>
<feature type="region of interest" description="Disordered" evidence="1">
    <location>
        <begin position="24"/>
        <end position="180"/>
    </location>
</feature>
<sequence>MAEAFVELGATTVDHLTEQYWDRAYDKVSGRKRQTSPRAQAEGDPRSIVSSRNPGRHRNTLPPPERERDRDTVYISEHRKQKRDDSLERESQASERVIGAYENERDDPIRPVDPRLERARRDSARPMSQANGYAPSARPRSANPPRTRYYDDDNSDYDEKDGRRYRSSGRGYDDYDDQPYDREIIETERYRGVSDALVPARPEGARRLDSYNSRAYDNNAPYAAGAVAPYRRSQQDLGTEFSRRSRSRGRRDRYDRDYDDRDRSYSRSRSASRDRGPEGWRGKLDNTFDTSMQGLGVGIAGAVVGGLAGREFGNKHKNRDVLIGAVIGGLGANLAENKWKDWKDKKEGRLEEKEDRWEQKWDGRSRSNVR</sequence>
<evidence type="ECO:0000313" key="2">
    <source>
        <dbReference type="EMBL" id="KAH9828054.1"/>
    </source>
</evidence>
<gene>
    <name evidence="2" type="ORF">Tdes44962_MAKER02604</name>
</gene>
<feature type="compositionally biased region" description="Basic and acidic residues" evidence="1">
    <location>
        <begin position="252"/>
        <end position="285"/>
    </location>
</feature>
<reference evidence="2 3" key="2">
    <citation type="journal article" date="2021" name="Curr. Genet.">
        <title>Genetic response to nitrogen starvation in the aggressive Eucalyptus foliar pathogen Teratosphaeria destructans.</title>
        <authorList>
            <person name="Havenga M."/>
            <person name="Wingfield B.D."/>
            <person name="Wingfield M.J."/>
            <person name="Dreyer L.L."/>
            <person name="Roets F."/>
            <person name="Aylward J."/>
        </authorList>
    </citation>
    <scope>NUCLEOTIDE SEQUENCE [LARGE SCALE GENOMIC DNA]</scope>
    <source>
        <strain evidence="2">CMW44962</strain>
    </source>
</reference>
<reference evidence="2 3" key="1">
    <citation type="journal article" date="2018" name="IMA Fungus">
        <title>IMA Genome-F 10: Nine draft genome sequences of Claviceps purpurea s.lat., including C. arundinis, C. humidiphila, and C. cf. spartinae, pseudomolecules for the pitch canker pathogen Fusarium circinatum, draft genome of Davidsoniella eucalypti, Grosmannia galeiformis, Quambalaria eucalypti, and Teratosphaeria destructans.</title>
        <authorList>
            <person name="Wingfield B.D."/>
            <person name="Liu M."/>
            <person name="Nguyen H.D."/>
            <person name="Lane F.A."/>
            <person name="Morgan S.W."/>
            <person name="De Vos L."/>
            <person name="Wilken P.M."/>
            <person name="Duong T.A."/>
            <person name="Aylward J."/>
            <person name="Coetzee M.P."/>
            <person name="Dadej K."/>
            <person name="De Beer Z.W."/>
            <person name="Findlay W."/>
            <person name="Havenga M."/>
            <person name="Kolarik M."/>
            <person name="Menzies J.G."/>
            <person name="Naidoo K."/>
            <person name="Pochopski O."/>
            <person name="Shoukouhi P."/>
            <person name="Santana Q.C."/>
            <person name="Seifert K.A."/>
            <person name="Soal N."/>
            <person name="Steenkamp E.T."/>
            <person name="Tatham C.T."/>
            <person name="van der Nest M.A."/>
            <person name="Wingfield M.J."/>
        </authorList>
    </citation>
    <scope>NUCLEOTIDE SEQUENCE [LARGE SCALE GENOMIC DNA]</scope>
    <source>
        <strain evidence="2">CMW44962</strain>
    </source>
</reference>
<comment type="caution">
    <text evidence="2">The sequence shown here is derived from an EMBL/GenBank/DDBJ whole genome shotgun (WGS) entry which is preliminary data.</text>
</comment>
<keyword evidence="3" id="KW-1185">Reference proteome</keyword>
<dbReference type="Proteomes" id="UP001138500">
    <property type="component" value="Unassembled WGS sequence"/>
</dbReference>
<feature type="region of interest" description="Disordered" evidence="1">
    <location>
        <begin position="226"/>
        <end position="285"/>
    </location>
</feature>
<feature type="region of interest" description="Disordered" evidence="1">
    <location>
        <begin position="345"/>
        <end position="370"/>
    </location>
</feature>
<feature type="compositionally biased region" description="Basic and acidic residues" evidence="1">
    <location>
        <begin position="64"/>
        <end position="93"/>
    </location>
</feature>
<organism evidence="2 3">
    <name type="scientific">Teratosphaeria destructans</name>
    <dbReference type="NCBI Taxonomy" id="418781"/>
    <lineage>
        <taxon>Eukaryota</taxon>
        <taxon>Fungi</taxon>
        <taxon>Dikarya</taxon>
        <taxon>Ascomycota</taxon>
        <taxon>Pezizomycotina</taxon>
        <taxon>Dothideomycetes</taxon>
        <taxon>Dothideomycetidae</taxon>
        <taxon>Mycosphaerellales</taxon>
        <taxon>Teratosphaeriaceae</taxon>
        <taxon>Teratosphaeria</taxon>
    </lineage>
</organism>
<name>A0A9W7W348_9PEZI</name>
<evidence type="ECO:0000313" key="3">
    <source>
        <dbReference type="Proteomes" id="UP001138500"/>
    </source>
</evidence>
<dbReference type="EMBL" id="RIBY02001834">
    <property type="protein sequence ID" value="KAH9828054.1"/>
    <property type="molecule type" value="Genomic_DNA"/>
</dbReference>
<feature type="compositionally biased region" description="Basic and acidic residues" evidence="1">
    <location>
        <begin position="102"/>
        <end position="124"/>
    </location>
</feature>